<dbReference type="SUPFAM" id="SSF52540">
    <property type="entry name" value="P-loop containing nucleoside triphosphate hydrolases"/>
    <property type="match status" value="2"/>
</dbReference>
<comment type="similarity">
    <text evidence="1 9 10 11">Belongs to the TRAFAC class TrmE-Era-EngA-EngB-Septin-like GTPase superfamily. EngA (Der) GTPase family.</text>
</comment>
<dbReference type="GO" id="GO:0043022">
    <property type="term" value="F:ribosome binding"/>
    <property type="evidence" value="ECO:0007669"/>
    <property type="project" value="TreeGrafter"/>
</dbReference>
<comment type="function">
    <text evidence="8 9 11">GTPase that plays an essential role in the late steps of ribosome biogenesis.</text>
</comment>
<dbReference type="EMBL" id="DF238840">
    <property type="protein sequence ID" value="GAF27105.1"/>
    <property type="molecule type" value="Genomic_DNA"/>
</dbReference>
<feature type="binding site" evidence="9">
    <location>
        <begin position="34"/>
        <end position="41"/>
    </location>
    <ligand>
        <name>GTP</name>
        <dbReference type="ChEBI" id="CHEBI:37565"/>
        <label>1</label>
    </ligand>
</feature>
<evidence type="ECO:0000313" key="13">
    <source>
        <dbReference type="EMBL" id="GAF27105.1"/>
    </source>
</evidence>
<dbReference type="FunFam" id="3.30.300.20:FF:000004">
    <property type="entry name" value="GTPase Der"/>
    <property type="match status" value="1"/>
</dbReference>
<dbReference type="PANTHER" id="PTHR43834:SF6">
    <property type="entry name" value="GTPASE DER"/>
    <property type="match status" value="1"/>
</dbReference>
<dbReference type="Proteomes" id="UP000063718">
    <property type="component" value="Unassembled WGS sequence"/>
</dbReference>
<feature type="binding site" evidence="9">
    <location>
        <begin position="318"/>
        <end position="321"/>
    </location>
    <ligand>
        <name>GTP</name>
        <dbReference type="ChEBI" id="CHEBI:37565"/>
        <label>2</label>
    </ligand>
</feature>
<dbReference type="AlphaFoldDB" id="A0A0S6UDE8"/>
<gene>
    <name evidence="9" type="primary">der</name>
    <name evidence="13" type="ORF">MTY_2446</name>
</gene>
<accession>A0A0S6UDE8</accession>
<dbReference type="PROSITE" id="PS51712">
    <property type="entry name" value="G_ENGA"/>
    <property type="match status" value="2"/>
</dbReference>
<dbReference type="NCBIfam" id="TIGR00231">
    <property type="entry name" value="small_GTP"/>
    <property type="match status" value="2"/>
</dbReference>
<evidence type="ECO:0000256" key="3">
    <source>
        <dbReference type="ARBA" id="ARBA00022517"/>
    </source>
</evidence>
<dbReference type="FunFam" id="3.40.50.300:FF:000057">
    <property type="entry name" value="GTPase Der"/>
    <property type="match status" value="1"/>
</dbReference>
<evidence type="ECO:0000256" key="5">
    <source>
        <dbReference type="ARBA" id="ARBA00022741"/>
    </source>
</evidence>
<feature type="binding site" evidence="9">
    <location>
        <begin position="144"/>
        <end position="147"/>
    </location>
    <ligand>
        <name>GTP</name>
        <dbReference type="ChEBI" id="CHEBI:37565"/>
        <label>1</label>
    </ligand>
</feature>
<dbReference type="GO" id="GO:0005525">
    <property type="term" value="F:GTP binding"/>
    <property type="evidence" value="ECO:0007669"/>
    <property type="project" value="UniProtKB-UniRule"/>
</dbReference>
<dbReference type="FunFam" id="3.40.50.300:FF:000040">
    <property type="entry name" value="GTPase Der"/>
    <property type="match status" value="1"/>
</dbReference>
<dbReference type="PRINTS" id="PR00326">
    <property type="entry name" value="GTP1OBG"/>
</dbReference>
<sequence>MVPPELRMDIPPNRSRWYFVEESLLPKPIVAIIGRPNVGKSTLFNRITGGRVAIVEDTPGVTRDRLYRDAEWCGRQFTLVDTGGIATHQDDPLVARVRSQAEQALKEADVIIFLVDSRTGITADDEEIAALLRRSDRPVILVANKVEDFSDPTVTYEFYRLGLGDPVPISAAHGLNTDDLLDRVVELLPAVPAGEEGDALKVAIVGRPNVGKSSLVNRLLGEERVIVSDLPGTTRDAVDTYIRRGEREYILIDTAGMRRKSRITVPTERYSVLRALRAVERADVVLVILDGTEGVTEQDKKIAGYGHEKGKATIIVVNKWDLVPKDERTMDHYREAVRQELSFMAYAPVLFISALTGQRVDQVLMTIDAVGEAANRRVATGTLNAVVREAVLLTPPPSVKGQEVKIYYATQVKVKPPTFVFFTNRPEGVHFSYQRYLENQLRQAFGFEGTPIRLIFRRGRER</sequence>
<dbReference type="Gene3D" id="3.40.50.300">
    <property type="entry name" value="P-loop containing nucleotide triphosphate hydrolases"/>
    <property type="match status" value="2"/>
</dbReference>
<feature type="binding site" evidence="9">
    <location>
        <begin position="253"/>
        <end position="257"/>
    </location>
    <ligand>
        <name>GTP</name>
        <dbReference type="ChEBI" id="CHEBI:37565"/>
        <label>2</label>
    </ligand>
</feature>
<feature type="domain" description="EngA-type G" evidence="12">
    <location>
        <begin position="200"/>
        <end position="375"/>
    </location>
</feature>
<protein>
    <recommendedName>
        <fullName evidence="2 9">GTPase Der</fullName>
    </recommendedName>
    <alternativeName>
        <fullName evidence="7 9">GTP-binding protein EngA</fullName>
    </alternativeName>
</protein>
<dbReference type="Pfam" id="PF01926">
    <property type="entry name" value="MMR_HSR1"/>
    <property type="match status" value="2"/>
</dbReference>
<evidence type="ECO:0000256" key="8">
    <source>
        <dbReference type="ARBA" id="ARBA00053470"/>
    </source>
</evidence>
<reference evidence="13" key="1">
    <citation type="journal article" date="2014" name="Gene">
        <title>Genome-guided analysis of transformation efficiency and carbon dioxide assimilation by Moorella thermoacetica Y72.</title>
        <authorList>
            <person name="Tsukahara K."/>
            <person name="Kita A."/>
            <person name="Nakashimada Y."/>
            <person name="Hoshino T."/>
            <person name="Murakami K."/>
        </authorList>
    </citation>
    <scope>NUCLEOTIDE SEQUENCE [LARGE SCALE GENOMIC DNA]</scope>
    <source>
        <strain evidence="13">Y72</strain>
    </source>
</reference>
<keyword evidence="6 9" id="KW-0342">GTP-binding</keyword>
<evidence type="ECO:0000256" key="2">
    <source>
        <dbReference type="ARBA" id="ARBA00020953"/>
    </source>
</evidence>
<comment type="subunit">
    <text evidence="9">Associates with the 50S ribosomal subunit.</text>
</comment>
<feature type="binding site" evidence="9">
    <location>
        <begin position="206"/>
        <end position="213"/>
    </location>
    <ligand>
        <name>GTP</name>
        <dbReference type="ChEBI" id="CHEBI:37565"/>
        <label>2</label>
    </ligand>
</feature>
<evidence type="ECO:0000256" key="6">
    <source>
        <dbReference type="ARBA" id="ARBA00023134"/>
    </source>
</evidence>
<dbReference type="SMART" id="SM00382">
    <property type="entry name" value="AAA"/>
    <property type="match status" value="2"/>
</dbReference>
<dbReference type="InterPro" id="IPR005225">
    <property type="entry name" value="Small_GTP-bd"/>
</dbReference>
<dbReference type="HAMAP" id="MF_00195">
    <property type="entry name" value="GTPase_Der"/>
    <property type="match status" value="1"/>
</dbReference>
<feature type="domain" description="EngA-type G" evidence="12">
    <location>
        <begin position="28"/>
        <end position="192"/>
    </location>
</feature>
<dbReference type="InterPro" id="IPR015946">
    <property type="entry name" value="KH_dom-like_a/b"/>
</dbReference>
<dbReference type="CDD" id="cd01894">
    <property type="entry name" value="EngA1"/>
    <property type="match status" value="1"/>
</dbReference>
<dbReference type="GO" id="GO:0042254">
    <property type="term" value="P:ribosome biogenesis"/>
    <property type="evidence" value="ECO:0007669"/>
    <property type="project" value="UniProtKB-KW"/>
</dbReference>
<dbReference type="NCBIfam" id="TIGR03594">
    <property type="entry name" value="GTPase_EngA"/>
    <property type="match status" value="1"/>
</dbReference>
<feature type="binding site" evidence="9">
    <location>
        <begin position="81"/>
        <end position="85"/>
    </location>
    <ligand>
        <name>GTP</name>
        <dbReference type="ChEBI" id="CHEBI:37565"/>
        <label>1</label>
    </ligand>
</feature>
<evidence type="ECO:0000256" key="1">
    <source>
        <dbReference type="ARBA" id="ARBA00008279"/>
    </source>
</evidence>
<dbReference type="CDD" id="cd01895">
    <property type="entry name" value="EngA2"/>
    <property type="match status" value="1"/>
</dbReference>
<dbReference type="InterPro" id="IPR003593">
    <property type="entry name" value="AAA+_ATPase"/>
</dbReference>
<dbReference type="InterPro" id="IPR006073">
    <property type="entry name" value="GTP-bd"/>
</dbReference>
<evidence type="ECO:0000256" key="11">
    <source>
        <dbReference type="RuleBase" id="RU004481"/>
    </source>
</evidence>
<evidence type="ECO:0000256" key="4">
    <source>
        <dbReference type="ARBA" id="ARBA00022737"/>
    </source>
</evidence>
<proteinExistence type="inferred from homology"/>
<dbReference type="PIRSF" id="PIRSF006485">
    <property type="entry name" value="GTP-binding_EngA"/>
    <property type="match status" value="1"/>
</dbReference>
<keyword evidence="5 9" id="KW-0547">Nucleotide-binding</keyword>
<organism evidence="13">
    <name type="scientific">Moorella thermoacetica Y72</name>
    <dbReference type="NCBI Taxonomy" id="1325331"/>
    <lineage>
        <taxon>Bacteria</taxon>
        <taxon>Bacillati</taxon>
        <taxon>Bacillota</taxon>
        <taxon>Clostridia</taxon>
        <taxon>Neomoorellales</taxon>
        <taxon>Neomoorellaceae</taxon>
        <taxon>Neomoorella</taxon>
    </lineage>
</organism>
<evidence type="ECO:0000256" key="10">
    <source>
        <dbReference type="PROSITE-ProRule" id="PRU01049"/>
    </source>
</evidence>
<keyword evidence="3 9" id="KW-0690">Ribosome biogenesis</keyword>
<name>A0A0S6UDE8_NEOTH</name>
<evidence type="ECO:0000256" key="9">
    <source>
        <dbReference type="HAMAP-Rule" id="MF_00195"/>
    </source>
</evidence>
<evidence type="ECO:0000259" key="12">
    <source>
        <dbReference type="PROSITE" id="PS51712"/>
    </source>
</evidence>
<evidence type="ECO:0000256" key="7">
    <source>
        <dbReference type="ARBA" id="ARBA00032345"/>
    </source>
</evidence>
<dbReference type="InterPro" id="IPR027417">
    <property type="entry name" value="P-loop_NTPase"/>
</dbReference>
<dbReference type="InterPro" id="IPR032859">
    <property type="entry name" value="KH_dom-like"/>
</dbReference>
<dbReference type="InterPro" id="IPR031166">
    <property type="entry name" value="G_ENGA"/>
</dbReference>
<dbReference type="PANTHER" id="PTHR43834">
    <property type="entry name" value="GTPASE DER"/>
    <property type="match status" value="1"/>
</dbReference>
<keyword evidence="4 11" id="KW-0677">Repeat</keyword>
<dbReference type="Pfam" id="PF14714">
    <property type="entry name" value="KH_dom-like"/>
    <property type="match status" value="1"/>
</dbReference>
<dbReference type="InterPro" id="IPR016484">
    <property type="entry name" value="GTPase_Der"/>
</dbReference>
<dbReference type="Gene3D" id="3.30.300.20">
    <property type="match status" value="1"/>
</dbReference>